<dbReference type="Gene3D" id="1.10.150.130">
    <property type="match status" value="1"/>
</dbReference>
<dbReference type="Proteomes" id="UP001167796">
    <property type="component" value="Unassembled WGS sequence"/>
</dbReference>
<dbReference type="PANTHER" id="PTHR30349">
    <property type="entry name" value="PHAGE INTEGRASE-RELATED"/>
    <property type="match status" value="1"/>
</dbReference>
<organism evidence="4 5">
    <name type="scientific">Hymenobacter mellowenesis</name>
    <dbReference type="NCBI Taxonomy" id="3063995"/>
    <lineage>
        <taxon>Bacteria</taxon>
        <taxon>Pseudomonadati</taxon>
        <taxon>Bacteroidota</taxon>
        <taxon>Cytophagia</taxon>
        <taxon>Cytophagales</taxon>
        <taxon>Hymenobacteraceae</taxon>
        <taxon>Hymenobacter</taxon>
    </lineage>
</organism>
<dbReference type="PROSITE" id="PS51898">
    <property type="entry name" value="TYR_RECOMBINASE"/>
    <property type="match status" value="1"/>
</dbReference>
<accession>A0ABT9ADQ4</accession>
<feature type="domain" description="Tyr recombinase" evidence="3">
    <location>
        <begin position="234"/>
        <end position="413"/>
    </location>
</feature>
<comment type="caution">
    <text evidence="4">The sequence shown here is derived from an EMBL/GenBank/DDBJ whole genome shotgun (WGS) entry which is preliminary data.</text>
</comment>
<dbReference type="CDD" id="cd00397">
    <property type="entry name" value="DNA_BRE_C"/>
    <property type="match status" value="1"/>
</dbReference>
<dbReference type="InterPro" id="IPR002104">
    <property type="entry name" value="Integrase_catalytic"/>
</dbReference>
<dbReference type="RefSeq" id="WP_305012364.1">
    <property type="nucleotide sequence ID" value="NZ_JAUQSX010000007.1"/>
</dbReference>
<dbReference type="SUPFAM" id="SSF56349">
    <property type="entry name" value="DNA breaking-rejoining enzymes"/>
    <property type="match status" value="1"/>
</dbReference>
<dbReference type="Gene3D" id="1.10.443.10">
    <property type="entry name" value="Intergrase catalytic core"/>
    <property type="match status" value="1"/>
</dbReference>
<keyword evidence="2" id="KW-0233">DNA recombination</keyword>
<dbReference type="InterPro" id="IPR013762">
    <property type="entry name" value="Integrase-like_cat_sf"/>
</dbReference>
<proteinExistence type="predicted"/>
<dbReference type="EMBL" id="JAUQSX010000007">
    <property type="protein sequence ID" value="MDO7847683.1"/>
    <property type="molecule type" value="Genomic_DNA"/>
</dbReference>
<dbReference type="InterPro" id="IPR050090">
    <property type="entry name" value="Tyrosine_recombinase_XerCD"/>
</dbReference>
<evidence type="ECO:0000313" key="5">
    <source>
        <dbReference type="Proteomes" id="UP001167796"/>
    </source>
</evidence>
<evidence type="ECO:0000313" key="4">
    <source>
        <dbReference type="EMBL" id="MDO7847683.1"/>
    </source>
</evidence>
<sequence length="423" mass="48207">MAQFSSLLGLNVADPVAVARELAMIPPPVGLPLVYKPARVLKPAKESVDQRWLVVWWQYSTPERKVIRRRQGFDLNSIPGKKDREVRGSEWCGTINSLLKAGYVHGEVIPEVSTPSLPQTPTIFQAITQFLAHQQTRGLAKNYYPAHLAIFQQWTSKEDLHALDSLTPDTRNRWKDYLKGYTSHRTLQPLSPKTRNMVGSSLHVWATWCREQGWSIPHQGPTTPGKRVKVASSSKHRPYTQSQLSHILTEAKPNPQLYLFLQMAYYTFLRPRRELALLRVEDLKGDTIWVRPEHDKNRVGRFVTIPPALNFLLTQMGIQDYPPHYFLFTKKRVPGLKPVGEAYFYKQLRKILVKLGMDGLEYTLYGLKHTSNIQLYRATKDLALIQRQNGHTTLAQTSTYLRSLGLIQGNEGLSQFPVMGGSG</sequence>
<gene>
    <name evidence="4" type="ORF">Q5H92_15040</name>
</gene>
<dbReference type="Pfam" id="PF00589">
    <property type="entry name" value="Phage_integrase"/>
    <property type="match status" value="1"/>
</dbReference>
<name>A0ABT9ADQ4_9BACT</name>
<dbReference type="InterPro" id="IPR010998">
    <property type="entry name" value="Integrase_recombinase_N"/>
</dbReference>
<reference evidence="4" key="1">
    <citation type="submission" date="2023-07" db="EMBL/GenBank/DDBJ databases">
        <authorList>
            <person name="Kim M.K."/>
        </authorList>
    </citation>
    <scope>NUCLEOTIDE SEQUENCE</scope>
    <source>
        <strain evidence="4">M29</strain>
    </source>
</reference>
<evidence type="ECO:0000256" key="2">
    <source>
        <dbReference type="ARBA" id="ARBA00023172"/>
    </source>
</evidence>
<keyword evidence="5" id="KW-1185">Reference proteome</keyword>
<evidence type="ECO:0000256" key="1">
    <source>
        <dbReference type="ARBA" id="ARBA00023125"/>
    </source>
</evidence>
<dbReference type="InterPro" id="IPR011010">
    <property type="entry name" value="DNA_brk_join_enz"/>
</dbReference>
<protein>
    <submittedName>
        <fullName evidence="4">Site-specific integrase</fullName>
    </submittedName>
</protein>
<evidence type="ECO:0000259" key="3">
    <source>
        <dbReference type="PROSITE" id="PS51898"/>
    </source>
</evidence>
<keyword evidence="1" id="KW-0238">DNA-binding</keyword>